<evidence type="ECO:0000313" key="3">
    <source>
        <dbReference type="Proteomes" id="UP000239388"/>
    </source>
</evidence>
<dbReference type="EMBL" id="PUIB01000007">
    <property type="protein sequence ID" value="PQO40857.1"/>
    <property type="molecule type" value="Genomic_DNA"/>
</dbReference>
<evidence type="ECO:0000256" key="1">
    <source>
        <dbReference type="SAM" id="MobiDB-lite"/>
    </source>
</evidence>
<reference evidence="2 3" key="1">
    <citation type="submission" date="2018-02" db="EMBL/GenBank/DDBJ databases">
        <title>Comparative genomes isolates from brazilian mangrove.</title>
        <authorList>
            <person name="Araujo J.E."/>
            <person name="Taketani R.G."/>
            <person name="Silva M.C.P."/>
            <person name="Loureco M.V."/>
            <person name="Andreote F.D."/>
        </authorList>
    </citation>
    <scope>NUCLEOTIDE SEQUENCE [LARGE SCALE GENOMIC DNA]</scope>
    <source>
        <strain evidence="2 3">NAP PRIS-MGV</strain>
    </source>
</reference>
<feature type="region of interest" description="Disordered" evidence="1">
    <location>
        <begin position="288"/>
        <end position="310"/>
    </location>
</feature>
<sequence length="310" mass="34797">MSLIQKALAPSDATVTDSALVGEDSREIDILIDGKFGHFQMKVAVEAKDEKRKMDLVKFESIIGKYFSEGGIKVNKVVVVTRAGFYNPVKERAKLLGIDLMTLQEAKTTNWHRFSNASLSFKVQPHICGLDFTPPISRLDSQRLWNEATMLCPHGQNHGSAMKRAAGEVFGRWFPKNLDMFNNAVQQIQNEHDGAGHIHITMPHNGWSVVFHGKKHQITSMTARLHIVSASADINSTEYELCSEDGTTKRFQKIQATAGGKKLTFLLPETPHVPEKIILNIEDAISEAKKDRDRRRKTLARHQKNSKNNS</sequence>
<organism evidence="2 3">
    <name type="scientific">Blastopirellula marina</name>
    <dbReference type="NCBI Taxonomy" id="124"/>
    <lineage>
        <taxon>Bacteria</taxon>
        <taxon>Pseudomonadati</taxon>
        <taxon>Planctomycetota</taxon>
        <taxon>Planctomycetia</taxon>
        <taxon>Pirellulales</taxon>
        <taxon>Pirellulaceae</taxon>
        <taxon>Blastopirellula</taxon>
    </lineage>
</organism>
<comment type="caution">
    <text evidence="2">The sequence shown here is derived from an EMBL/GenBank/DDBJ whole genome shotgun (WGS) entry which is preliminary data.</text>
</comment>
<proteinExistence type="predicted"/>
<accession>A0A2S8G8V3</accession>
<dbReference type="Proteomes" id="UP000239388">
    <property type="component" value="Unassembled WGS sequence"/>
</dbReference>
<dbReference type="AlphaFoldDB" id="A0A2S8G8V3"/>
<protein>
    <recommendedName>
        <fullName evidence="4">Restriction endonuclease type IV Mrr domain-containing protein</fullName>
    </recommendedName>
</protein>
<evidence type="ECO:0000313" key="2">
    <source>
        <dbReference type="EMBL" id="PQO40857.1"/>
    </source>
</evidence>
<gene>
    <name evidence="2" type="ORF">C5Y98_04570</name>
</gene>
<feature type="compositionally biased region" description="Basic residues" evidence="1">
    <location>
        <begin position="292"/>
        <end position="310"/>
    </location>
</feature>
<evidence type="ECO:0008006" key="4">
    <source>
        <dbReference type="Google" id="ProtNLM"/>
    </source>
</evidence>
<name>A0A2S8G8V3_9BACT</name>